<proteinExistence type="predicted"/>
<protein>
    <recommendedName>
        <fullName evidence="1">DUF6938 domain-containing protein</fullName>
    </recommendedName>
</protein>
<evidence type="ECO:0000259" key="1">
    <source>
        <dbReference type="Pfam" id="PF22053"/>
    </source>
</evidence>
<feature type="domain" description="DUF6938" evidence="1">
    <location>
        <begin position="248"/>
        <end position="378"/>
    </location>
</feature>
<accession>A0A1G2BPE7</accession>
<sequence length="437" mass="50440">MPKIKTRTKECRAWVVAVDMGYGHQRAAYPLRDLDHQEVINANTYSGIPESDKKIWRQSRAAYEFFTRFKNVPLVGELVWDIFDKFQAIDPFYPHRNLTRPSLQLRQTYRLIKRREWGKHLIQKLSDDPRPFITSFFIPAFMAEVWEYPGDIYCIVTDADISRAWAPIDPLKSRIKYLASTDRAVERLKLYGVKDENVFLTGFPLPKENIGIAEKIVKSDLWRRLSVLDPTGTFHEHYGQTLHESLGQRPAKIKEEDGRVWLMFAVGGAGAQREIGHAILKSIAGHIRAGHLGLTLVAGIHDKVHKYFMEQIKRHRLDNYLGAGINVIYADSKEEYFHKFNLALRTTDVLWTKPSELSFYTALGVPIIIAPPIGSQEEFNRYWLEVVGTGIPQENPKYTHEWIIDYLDKGWLAEAALQGYLEVTRKGVENIKKVVFK</sequence>
<gene>
    <name evidence="2" type="ORF">A3H70_04160</name>
</gene>
<dbReference type="EMBL" id="MHKO01000056">
    <property type="protein sequence ID" value="OGY90982.1"/>
    <property type="molecule type" value="Genomic_DNA"/>
</dbReference>
<name>A0A1G2BPE7_9BACT</name>
<dbReference type="AlphaFoldDB" id="A0A1G2BPE7"/>
<dbReference type="InterPro" id="IPR054218">
    <property type="entry name" value="DUF6938"/>
</dbReference>
<organism evidence="2 3">
    <name type="scientific">Candidatus Komeilibacteria bacterium RIFCSPLOWO2_02_FULL_48_11</name>
    <dbReference type="NCBI Taxonomy" id="1798553"/>
    <lineage>
        <taxon>Bacteria</taxon>
        <taxon>Candidatus Komeiliibacteriota</taxon>
    </lineage>
</organism>
<evidence type="ECO:0000313" key="3">
    <source>
        <dbReference type="Proteomes" id="UP000178109"/>
    </source>
</evidence>
<dbReference type="Proteomes" id="UP000178109">
    <property type="component" value="Unassembled WGS sequence"/>
</dbReference>
<evidence type="ECO:0000313" key="2">
    <source>
        <dbReference type="EMBL" id="OGY90982.1"/>
    </source>
</evidence>
<dbReference type="STRING" id="1798553.A3H70_04160"/>
<comment type="caution">
    <text evidence="2">The sequence shown here is derived from an EMBL/GenBank/DDBJ whole genome shotgun (WGS) entry which is preliminary data.</text>
</comment>
<dbReference type="Pfam" id="PF22053">
    <property type="entry name" value="DUF6938"/>
    <property type="match status" value="1"/>
</dbReference>
<reference evidence="2 3" key="1">
    <citation type="journal article" date="2016" name="Nat. Commun.">
        <title>Thousands of microbial genomes shed light on interconnected biogeochemical processes in an aquifer system.</title>
        <authorList>
            <person name="Anantharaman K."/>
            <person name="Brown C.T."/>
            <person name="Hug L.A."/>
            <person name="Sharon I."/>
            <person name="Castelle C.J."/>
            <person name="Probst A.J."/>
            <person name="Thomas B.C."/>
            <person name="Singh A."/>
            <person name="Wilkins M.J."/>
            <person name="Karaoz U."/>
            <person name="Brodie E.L."/>
            <person name="Williams K.H."/>
            <person name="Hubbard S.S."/>
            <person name="Banfield J.F."/>
        </authorList>
    </citation>
    <scope>NUCLEOTIDE SEQUENCE [LARGE SCALE GENOMIC DNA]</scope>
</reference>